<accession>A0A8I5ZJC5</accession>
<dbReference type="Ensembl" id="ENSRNOT00000095895.2">
    <property type="protein sequence ID" value="ENSRNOP00000076985.1"/>
    <property type="gene ID" value="ENSRNOG00000000507.8"/>
</dbReference>
<dbReference type="AlphaFoldDB" id="A0A8I5ZJC5"/>
<reference evidence="7" key="1">
    <citation type="submission" date="2024-01" db="EMBL/GenBank/DDBJ databases">
        <title>GRCr8: a new rat reference genome assembly contstructed from accurate long reads and long range scaffolding.</title>
        <authorList>
            <person name="Doris P.A."/>
            <person name="Kalbfleisch T."/>
            <person name="Li K."/>
            <person name="Howe K."/>
            <person name="Wood J."/>
        </authorList>
    </citation>
    <scope>NUCLEOTIDE SEQUENCE [LARGE SCALE GENOMIC DNA]</scope>
    <source>
        <strain evidence="7">Brown Norway</strain>
    </source>
</reference>
<dbReference type="PROSITE" id="PS01200">
    <property type="entry name" value="TUB_1"/>
    <property type="match status" value="1"/>
</dbReference>
<dbReference type="PRINTS" id="PR01573">
    <property type="entry name" value="SUPERTUBBY"/>
</dbReference>
<evidence type="ECO:0000313" key="9">
    <source>
        <dbReference type="RGD" id="1311062"/>
    </source>
</evidence>
<proteinExistence type="inferred from homology"/>
<feature type="compositionally biased region" description="Basic and acidic residues" evidence="5">
    <location>
        <begin position="46"/>
        <end position="62"/>
    </location>
</feature>
<evidence type="ECO:0000256" key="1">
    <source>
        <dbReference type="ARBA" id="ARBA00004496"/>
    </source>
</evidence>
<dbReference type="Pfam" id="PF01167">
    <property type="entry name" value="Tub"/>
    <property type="match status" value="1"/>
</dbReference>
<evidence type="ECO:0000256" key="4">
    <source>
        <dbReference type="RuleBase" id="RU361125"/>
    </source>
</evidence>
<reference evidence="7" key="3">
    <citation type="submission" date="2025-09" db="UniProtKB">
        <authorList>
            <consortium name="Ensembl"/>
        </authorList>
    </citation>
    <scope>IDENTIFICATION</scope>
    <source>
        <strain evidence="7">Brown Norway</strain>
    </source>
</reference>
<dbReference type="InterPro" id="IPR000007">
    <property type="entry name" value="Tubby_C"/>
</dbReference>
<dbReference type="Proteomes" id="UP000002494">
    <property type="component" value="Chromosome 20"/>
</dbReference>
<dbReference type="Gene3D" id="3.20.90.10">
    <property type="entry name" value="Tubby Protein, Chain A"/>
    <property type="match status" value="1"/>
</dbReference>
<dbReference type="GO" id="GO:0005737">
    <property type="term" value="C:cytoplasm"/>
    <property type="evidence" value="ECO:0007669"/>
    <property type="project" value="UniProtKB-SubCell"/>
</dbReference>
<feature type="compositionally biased region" description="Acidic residues" evidence="5">
    <location>
        <begin position="195"/>
        <end position="206"/>
    </location>
</feature>
<protein>
    <recommendedName>
        <fullName evidence="4">Tubby-like protein</fullName>
    </recommendedName>
</protein>
<reference evidence="7" key="2">
    <citation type="submission" date="2025-08" db="UniProtKB">
        <authorList>
            <consortium name="Ensembl"/>
        </authorList>
    </citation>
    <scope>IDENTIFICATION</scope>
    <source>
        <strain evidence="7">Brown Norway</strain>
    </source>
</reference>
<evidence type="ECO:0000256" key="5">
    <source>
        <dbReference type="SAM" id="MobiDB-lite"/>
    </source>
</evidence>
<dbReference type="FunFam" id="3.20.90.10:FF:000001">
    <property type="entry name" value="Tubby-like protein"/>
    <property type="match status" value="1"/>
</dbReference>
<feature type="domain" description="Tubby C-terminal" evidence="6">
    <location>
        <begin position="247"/>
        <end position="487"/>
    </location>
</feature>
<keyword evidence="3" id="KW-0963">Cytoplasm</keyword>
<keyword evidence="8" id="KW-1185">Reference proteome</keyword>
<gene>
    <name evidence="7 9" type="primary">Tulp1</name>
</gene>
<feature type="compositionally biased region" description="Acidic residues" evidence="5">
    <location>
        <begin position="63"/>
        <end position="81"/>
    </location>
</feature>
<comment type="similarity">
    <text evidence="2 4">Belongs to the TUB family.</text>
</comment>
<feature type="compositionally biased region" description="Basic residues" evidence="5">
    <location>
        <begin position="217"/>
        <end position="226"/>
    </location>
</feature>
<dbReference type="GeneTree" id="ENSGT00940000158771"/>
<dbReference type="PANTHER" id="PTHR16517:SF12">
    <property type="entry name" value="TUBBY-RELATED PROTEIN 1"/>
    <property type="match status" value="1"/>
</dbReference>
<evidence type="ECO:0000256" key="3">
    <source>
        <dbReference type="ARBA" id="ARBA00022490"/>
    </source>
</evidence>
<dbReference type="PROSITE" id="PS01201">
    <property type="entry name" value="TUB_2"/>
    <property type="match status" value="1"/>
</dbReference>
<name>A0A8I5ZJC5_RAT</name>
<feature type="compositionally biased region" description="Basic and acidic residues" evidence="5">
    <location>
        <begin position="82"/>
        <end position="92"/>
    </location>
</feature>
<dbReference type="InterPro" id="IPR018066">
    <property type="entry name" value="Tubby_C_CS"/>
</dbReference>
<dbReference type="PANTHER" id="PTHR16517">
    <property type="entry name" value="TUBBY-RELATED"/>
    <property type="match status" value="1"/>
</dbReference>
<evidence type="ECO:0000259" key="6">
    <source>
        <dbReference type="Pfam" id="PF01167"/>
    </source>
</evidence>
<comment type="subcellular location">
    <subcellularLocation>
        <location evidence="1">Cytoplasm</location>
    </subcellularLocation>
</comment>
<dbReference type="AGR" id="RGD:1311062"/>
<sequence>MPLQEETLREVWASDSGHEEDWLSPEPPPRPKQRPAQGQKLRKKKPETPESPESKPPRRAGEEDSEEDSDDDDDDDDDDEEKEKKEGKKEKSSLPPKKAPKERERKTKALGPKGDVGSPDAPQKPLKTKKKEVGEGTKLRKVKKKGAGETDKNPSESPATVRKKIPASMFLVGEGGTAEKGVKKKGPPKGSEEEKKEEEEEEEEDASPVMRNSNQKGRAKGKGKKKVKEERAPSPPVEVGEPREFVLQPAPQGRAVRCRLTRDKKGMDRGMYPSYFLHLDTEKKVFLLAGRKRKRSKTANYLISSDPTNLSRGGENFIGKLRSNLLGNRFTVFDNGQNPQRGGGGDVESLRQELAAVVYETNVLGFRGPRRMTVIIPGMNSDNERVPIRPRNSSDGLLVRWQNKTLESLIELHNKPPIWNEDSGSYTLNFQGRVTQASVKNFQIVHADDPDYIVLQFGRVAEDAFTLDYRYPLCALQAFAIALSSFDGKLACE</sequence>
<dbReference type="RGD" id="1311062">
    <property type="gene designation" value="Tulp1"/>
</dbReference>
<evidence type="ECO:0000313" key="8">
    <source>
        <dbReference type="Proteomes" id="UP000002494"/>
    </source>
</evidence>
<evidence type="ECO:0000313" key="7">
    <source>
        <dbReference type="Ensembl" id="ENSRNOP00000076985.1"/>
    </source>
</evidence>
<evidence type="ECO:0000256" key="2">
    <source>
        <dbReference type="ARBA" id="ARBA00007129"/>
    </source>
</evidence>
<dbReference type="InterPro" id="IPR025659">
    <property type="entry name" value="Tubby-like_C"/>
</dbReference>
<feature type="region of interest" description="Disordered" evidence="5">
    <location>
        <begin position="1"/>
        <end position="239"/>
    </location>
</feature>
<organism evidence="7 8">
    <name type="scientific">Rattus norvegicus</name>
    <name type="common">Rat</name>
    <dbReference type="NCBI Taxonomy" id="10116"/>
    <lineage>
        <taxon>Eukaryota</taxon>
        <taxon>Metazoa</taxon>
        <taxon>Chordata</taxon>
        <taxon>Craniata</taxon>
        <taxon>Vertebrata</taxon>
        <taxon>Euteleostomi</taxon>
        <taxon>Mammalia</taxon>
        <taxon>Eutheria</taxon>
        <taxon>Euarchontoglires</taxon>
        <taxon>Glires</taxon>
        <taxon>Rodentia</taxon>
        <taxon>Myomorpha</taxon>
        <taxon>Muroidea</taxon>
        <taxon>Muridae</taxon>
        <taxon>Murinae</taxon>
        <taxon>Rattus</taxon>
    </lineage>
</organism>
<dbReference type="SUPFAM" id="SSF54518">
    <property type="entry name" value="Tubby C-terminal domain-like"/>
    <property type="match status" value="1"/>
</dbReference>